<dbReference type="PANTHER" id="PTHR42912">
    <property type="entry name" value="METHYLTRANSFERASE"/>
    <property type="match status" value="1"/>
</dbReference>
<dbReference type="GO" id="GO:0008168">
    <property type="term" value="F:methyltransferase activity"/>
    <property type="evidence" value="ECO:0007669"/>
    <property type="project" value="UniProtKB-KW"/>
</dbReference>
<keyword evidence="2" id="KW-0808">Transferase</keyword>
<feature type="domain" description="Methyltransferase type 11" evidence="1">
    <location>
        <begin position="29"/>
        <end position="124"/>
    </location>
</feature>
<dbReference type="InterPro" id="IPR013216">
    <property type="entry name" value="Methyltransf_11"/>
</dbReference>
<dbReference type="CDD" id="cd02440">
    <property type="entry name" value="AdoMet_MTases"/>
    <property type="match status" value="1"/>
</dbReference>
<reference evidence="2" key="1">
    <citation type="submission" date="2017-08" db="EMBL/GenBank/DDBJ databases">
        <authorList>
            <person name="Imhoff J.F."/>
            <person name="Rahn T."/>
            <person name="Kuenzel S."/>
            <person name="Neulinger S.C."/>
        </authorList>
    </citation>
    <scope>NUCLEOTIDE SEQUENCE</scope>
    <source>
        <strain evidence="2">IM 151</strain>
    </source>
</reference>
<keyword evidence="2" id="KW-0489">Methyltransferase</keyword>
<gene>
    <name evidence="2" type="ORF">CKO43_14120</name>
</gene>
<dbReference type="InterPro" id="IPR029063">
    <property type="entry name" value="SAM-dependent_MTases_sf"/>
</dbReference>
<dbReference type="Proteomes" id="UP001041814">
    <property type="component" value="Unassembled WGS sequence"/>
</dbReference>
<evidence type="ECO:0000313" key="3">
    <source>
        <dbReference type="Proteomes" id="UP001041814"/>
    </source>
</evidence>
<evidence type="ECO:0000313" key="2">
    <source>
        <dbReference type="EMBL" id="MBK1713913.1"/>
    </source>
</evidence>
<dbReference type="GO" id="GO:0032259">
    <property type="term" value="P:methylation"/>
    <property type="evidence" value="ECO:0007669"/>
    <property type="project" value="UniProtKB-KW"/>
</dbReference>
<sequence length="233" mass="24912">MNTAVPTLCSDEYEVLAALVPLAGLRIVELGCGEARLVRGLLARHPDCRVTALEVDTVQHAKNLAAPAAGLTFVAAGAQAIPAPDASFDLALMLKSLHHVPLALMGQALDEAARVLVPGGHLYVSEPVYDGGLNDIVRLYNDEGRVRAAAQAAVDAALGRGWTEVATHRFAQPVHYADFADFERRMLRPSFATHTLDDTTVERVRAAFAPHCGPGGADFERPLLVRLLRRGPA</sequence>
<evidence type="ECO:0000259" key="1">
    <source>
        <dbReference type="Pfam" id="PF08241"/>
    </source>
</evidence>
<accession>A0ABS1DWR8</accession>
<dbReference type="Pfam" id="PF08241">
    <property type="entry name" value="Methyltransf_11"/>
    <property type="match status" value="1"/>
</dbReference>
<proteinExistence type="predicted"/>
<dbReference type="InterPro" id="IPR050508">
    <property type="entry name" value="Methyltransf_Superfamily"/>
</dbReference>
<name>A0ABS1DWR8_RUBGE</name>
<dbReference type="EMBL" id="NRRU01000050">
    <property type="protein sequence ID" value="MBK1713913.1"/>
    <property type="molecule type" value="Genomic_DNA"/>
</dbReference>
<dbReference type="SUPFAM" id="SSF53335">
    <property type="entry name" value="S-adenosyl-L-methionine-dependent methyltransferases"/>
    <property type="match status" value="1"/>
</dbReference>
<comment type="caution">
    <text evidence="2">The sequence shown here is derived from an EMBL/GenBank/DDBJ whole genome shotgun (WGS) entry which is preliminary data.</text>
</comment>
<protein>
    <submittedName>
        <fullName evidence="2">SAM-dependent methyltransferase</fullName>
    </submittedName>
</protein>
<organism evidence="2 3">
    <name type="scientific">Rubrivivax gelatinosus</name>
    <name type="common">Rhodocyclus gelatinosus</name>
    <name type="synonym">Rhodopseudomonas gelatinosa</name>
    <dbReference type="NCBI Taxonomy" id="28068"/>
    <lineage>
        <taxon>Bacteria</taxon>
        <taxon>Pseudomonadati</taxon>
        <taxon>Pseudomonadota</taxon>
        <taxon>Betaproteobacteria</taxon>
        <taxon>Burkholderiales</taxon>
        <taxon>Sphaerotilaceae</taxon>
        <taxon>Rubrivivax</taxon>
    </lineage>
</organism>
<keyword evidence="3" id="KW-1185">Reference proteome</keyword>
<dbReference type="RefSeq" id="WP_200379050.1">
    <property type="nucleotide sequence ID" value="NZ_NRRU01000050.1"/>
</dbReference>
<dbReference type="Gene3D" id="3.40.50.150">
    <property type="entry name" value="Vaccinia Virus protein VP39"/>
    <property type="match status" value="1"/>
</dbReference>
<reference evidence="2" key="2">
    <citation type="journal article" date="2020" name="Microorganisms">
        <title>Osmotic Adaptation and Compatible Solute Biosynthesis of Phototrophic Bacteria as Revealed from Genome Analyses.</title>
        <authorList>
            <person name="Imhoff J.F."/>
            <person name="Rahn T."/>
            <person name="Kunzel S."/>
            <person name="Keller A."/>
            <person name="Neulinger S.C."/>
        </authorList>
    </citation>
    <scope>NUCLEOTIDE SEQUENCE</scope>
    <source>
        <strain evidence="2">IM 151</strain>
    </source>
</reference>